<dbReference type="InterPro" id="IPR001466">
    <property type="entry name" value="Beta-lactam-related"/>
</dbReference>
<name>A0A4R5U518_9GAMM</name>
<protein>
    <submittedName>
        <fullName evidence="2">Class A beta-lactamase-related serine hydrolase</fullName>
    </submittedName>
</protein>
<dbReference type="PANTHER" id="PTHR43283">
    <property type="entry name" value="BETA-LACTAMASE-RELATED"/>
    <property type="match status" value="1"/>
</dbReference>
<dbReference type="OrthoDB" id="119951at2"/>
<dbReference type="AlphaFoldDB" id="A0A4R5U518"/>
<keyword evidence="3" id="KW-1185">Reference proteome</keyword>
<keyword evidence="2" id="KW-0378">Hydrolase</keyword>
<evidence type="ECO:0000313" key="3">
    <source>
        <dbReference type="Proteomes" id="UP000295543"/>
    </source>
</evidence>
<feature type="domain" description="Beta-lactamase-related" evidence="1">
    <location>
        <begin position="5"/>
        <end position="345"/>
    </location>
</feature>
<evidence type="ECO:0000259" key="1">
    <source>
        <dbReference type="Pfam" id="PF00144"/>
    </source>
</evidence>
<comment type="caution">
    <text evidence="2">The sequence shown here is derived from an EMBL/GenBank/DDBJ whole genome shotgun (WGS) entry which is preliminary data.</text>
</comment>
<dbReference type="GO" id="GO:0016787">
    <property type="term" value="F:hydrolase activity"/>
    <property type="evidence" value="ECO:0007669"/>
    <property type="project" value="UniProtKB-KW"/>
</dbReference>
<sequence>MAAFAVPGVAIAVVEDGAVAWQQGFGVLHAERRTPVTEDTLFEVASLSKPVFAYLVLQLSDAGVLDLDRPLVAYRRPDYLGESPWLARITARDVLRHTTGLPNWRAQPATETLEPKVEPGTRIDYSGEAFVWLQLVIETLTGESLDRTARTRLFAPAGMRDSSYAWNEAMAARSVYGHRAHDAGEAGMPPQMLREQWSAAQTIADRDGIPLSDWTWAEAARALPAVQAATPPGLANWPGDILANAAASLRCTVGDYARFLALSMTRGAQRAPWEIAEATRQAMLTPQTIGATPWSAKGLGWNIEPTADGPVFHHAGSNGGIFKNFALGDAARRRGFVVLTNGGSGQYLYRRIVRAATGLDLLAFDR</sequence>
<dbReference type="Proteomes" id="UP000295543">
    <property type="component" value="Unassembled WGS sequence"/>
</dbReference>
<proteinExistence type="predicted"/>
<dbReference type="InterPro" id="IPR012338">
    <property type="entry name" value="Beta-lactam/transpept-like"/>
</dbReference>
<accession>A0A4R5U518</accession>
<dbReference type="Gene3D" id="3.40.710.10">
    <property type="entry name" value="DD-peptidase/beta-lactamase superfamily"/>
    <property type="match status" value="2"/>
</dbReference>
<gene>
    <name evidence="2" type="ORF">E2F49_15970</name>
</gene>
<reference evidence="2 3" key="1">
    <citation type="submission" date="2019-03" db="EMBL/GenBank/DDBJ databases">
        <title>Luteimonas zhaokaii sp.nov., isolated from the rectal contents of Plateau pika in Yushu, Qinghai Province, China.</title>
        <authorList>
            <person name="Zhang G."/>
        </authorList>
    </citation>
    <scope>NUCLEOTIDE SEQUENCE [LARGE SCALE GENOMIC DNA]</scope>
    <source>
        <strain evidence="2 3">THG-MD21</strain>
    </source>
</reference>
<dbReference type="EMBL" id="SMTG01000010">
    <property type="protein sequence ID" value="TDK28867.1"/>
    <property type="molecule type" value="Genomic_DNA"/>
</dbReference>
<dbReference type="SUPFAM" id="SSF56601">
    <property type="entry name" value="beta-lactamase/transpeptidase-like"/>
    <property type="match status" value="1"/>
</dbReference>
<dbReference type="PANTHER" id="PTHR43283:SF18">
    <property type="match status" value="1"/>
</dbReference>
<organism evidence="2 3">
    <name type="scientific">Luteimonas terrae</name>
    <dbReference type="NCBI Taxonomy" id="1530191"/>
    <lineage>
        <taxon>Bacteria</taxon>
        <taxon>Pseudomonadati</taxon>
        <taxon>Pseudomonadota</taxon>
        <taxon>Gammaproteobacteria</taxon>
        <taxon>Lysobacterales</taxon>
        <taxon>Lysobacteraceae</taxon>
        <taxon>Luteimonas</taxon>
    </lineage>
</organism>
<dbReference type="InterPro" id="IPR050789">
    <property type="entry name" value="Diverse_Enzym_Activities"/>
</dbReference>
<evidence type="ECO:0000313" key="2">
    <source>
        <dbReference type="EMBL" id="TDK28867.1"/>
    </source>
</evidence>
<dbReference type="Pfam" id="PF00144">
    <property type="entry name" value="Beta-lactamase"/>
    <property type="match status" value="1"/>
</dbReference>